<feature type="transmembrane region" description="Helical" evidence="1">
    <location>
        <begin position="218"/>
        <end position="241"/>
    </location>
</feature>
<dbReference type="STRING" id="1993.SAMN04489713_101712"/>
<dbReference type="InterPro" id="IPR036628">
    <property type="entry name" value="Clp_N_dom_sf"/>
</dbReference>
<gene>
    <name evidence="3" type="ORF">SAMN04489713_101712</name>
</gene>
<dbReference type="eggNOG" id="ENOG5031TK2">
    <property type="taxonomic scope" value="Bacteria"/>
</dbReference>
<dbReference type="InterPro" id="IPR024983">
    <property type="entry name" value="CHAT_dom"/>
</dbReference>
<dbReference type="Gene3D" id="1.10.1780.10">
    <property type="entry name" value="Clp, N-terminal domain"/>
    <property type="match status" value="1"/>
</dbReference>
<feature type="transmembrane region" description="Helical" evidence="1">
    <location>
        <begin position="149"/>
        <end position="171"/>
    </location>
</feature>
<name>A0A1I4X7R6_9ACTN</name>
<dbReference type="Pfam" id="PF12770">
    <property type="entry name" value="CHAT"/>
    <property type="match status" value="1"/>
</dbReference>
<keyword evidence="1" id="KW-0472">Membrane</keyword>
<evidence type="ECO:0000313" key="3">
    <source>
        <dbReference type="EMBL" id="SFN21410.1"/>
    </source>
</evidence>
<accession>A0A1I4X7R6</accession>
<sequence length="1315" mass="140016">MPIRMGERDRIIRALDVIATTEWTRVLTRLPPEQVDSLRRAGPSYTPYELTHVTAVAREAARVYGHEHTGISHLAVALALTSGLGGAAVQEIAAAFGLGTLEDPGEILNQHLLRLEGEIQDEEDGDELPGIYRISRGKRIFRIGTRVHLLLRFGAAGVLLATTGGPAWLLAPLALLSSRDSREPRPYLVDPVGPLQLRTRWPLPGCWLVLACLLGEPAAAATFLVLLVALQAVGAGTEALVARRHRFFGERPDSIPLEIACLASVPETFSTRRAWRRLVVAVVAAVPVAVLAAQATDLWPLYALPVLLIAGRSSGFAVVPLAVAALLGGPLWPVPAAAAAGTLARVLIIMTERPPASPVPVPRIPGGAGGLRALERRVRRTLRAGRPVTAVRLLAEAPAPLPPVLAGLHGWALLGAAQPGDAKAAVRGLRGELAPVKALVTGLAELELENLAAARSALEAAPAPRGRSGAWRVLHDQQVLAHGRLLCREAPALKLAAAIARRMPATVRGPDVPGVATMLRLVAEAQRPSDPKLAWYLAAAAYVLIEKAEDGRIREFSLIDPVRDLNLESLRAIALIQVVEMDTRAPSFGDIVPHSELDTSRLLLRANRPMEAAAFLNELADHHEATGERLSALDHRIEALAVLHWNRHRVRDLEERRLWWRAVSDTMDRAMVQAAAGQDWDTLAELIESARLQLGPGEHEDAAGAADTPAPFIRMRGVSRLEAASWYRPGERPPVHDLEDLAAAALGAGTWWWSTWSTADRVFWALVPPDGPVTGGVLDRGPGTGLGGALARLHDALPLPHSGETGAQRAARVLDGPLCGPPHAELDLARSLGRLLPPRLREELAGPDDLRLAIAPAQALAGVPWPLVALPDDDRDLRLVERCRLAIAPPAALLAAIARRERRTDTAPVALAVLDPGGAFAAPDARLDQAASLAGLMPSGATVVSQKSAVDVDGFARLLEEVPAESSAVFACHTHPGNGTPLSGGLLLCPPIEGRGTPEILTAGRLIDGPAVRIPRQVLLLACESADLRQAAEGEWLVLGPAMLWAGADRLIVTGYPTPDEGGIDRVLTRHLLAGHDLVDALRTVQTGRLGRWRESGGESGLPLHWAGHMAMGAFGDTGRLVARPAGRAEVDRDLVRDLDEAATGAAAAGRPSVTAWDVLLELAAYGFEDALPLVRRLVVRTLTVLCFLARLLRRVPRRPWRRAAPGGTVDVGSDVLDLLSAAAGTAADARHRVICIEHLLVAALASRGAAAAVARAATGWDGRQPEVVRELIDESQSPYLRTGRPETSALSPAAVTRVYGALGVREPEPERQDA</sequence>
<dbReference type="InParanoid" id="A0A1I4X7R6"/>
<evidence type="ECO:0000313" key="4">
    <source>
        <dbReference type="Proteomes" id="UP000183413"/>
    </source>
</evidence>
<dbReference type="RefSeq" id="WP_143118266.1">
    <property type="nucleotide sequence ID" value="NZ_FOVH01000001.1"/>
</dbReference>
<dbReference type="Proteomes" id="UP000183413">
    <property type="component" value="Unassembled WGS sequence"/>
</dbReference>
<dbReference type="EMBL" id="FOVH01000001">
    <property type="protein sequence ID" value="SFN21410.1"/>
    <property type="molecule type" value="Genomic_DNA"/>
</dbReference>
<feature type="transmembrane region" description="Helical" evidence="1">
    <location>
        <begin position="278"/>
        <end position="296"/>
    </location>
</feature>
<evidence type="ECO:0000259" key="2">
    <source>
        <dbReference type="Pfam" id="PF12770"/>
    </source>
</evidence>
<keyword evidence="1" id="KW-0812">Transmembrane</keyword>
<organism evidence="3 4">
    <name type="scientific">Actinomadura madurae</name>
    <dbReference type="NCBI Taxonomy" id="1993"/>
    <lineage>
        <taxon>Bacteria</taxon>
        <taxon>Bacillati</taxon>
        <taxon>Actinomycetota</taxon>
        <taxon>Actinomycetes</taxon>
        <taxon>Streptosporangiales</taxon>
        <taxon>Thermomonosporaceae</taxon>
        <taxon>Actinomadura</taxon>
    </lineage>
</organism>
<reference evidence="3 4" key="1">
    <citation type="submission" date="2016-10" db="EMBL/GenBank/DDBJ databases">
        <authorList>
            <person name="de Groot N.N."/>
        </authorList>
    </citation>
    <scope>NUCLEOTIDE SEQUENCE [LARGE SCALE GENOMIC DNA]</scope>
    <source>
        <strain evidence="3 4">DSM 43067</strain>
    </source>
</reference>
<proteinExistence type="predicted"/>
<dbReference type="SUPFAM" id="SSF81923">
    <property type="entry name" value="Double Clp-N motif"/>
    <property type="match status" value="1"/>
</dbReference>
<protein>
    <submittedName>
        <fullName evidence="3">CHAT domain-containing protein</fullName>
    </submittedName>
</protein>
<feature type="domain" description="CHAT" evidence="2">
    <location>
        <begin position="829"/>
        <end position="1113"/>
    </location>
</feature>
<keyword evidence="1" id="KW-1133">Transmembrane helix</keyword>
<keyword evidence="4" id="KW-1185">Reference proteome</keyword>
<evidence type="ECO:0000256" key="1">
    <source>
        <dbReference type="SAM" id="Phobius"/>
    </source>
</evidence>